<name>A0A810N3N7_9ACTN</name>
<evidence type="ECO:0000313" key="2">
    <source>
        <dbReference type="Proteomes" id="UP000680866"/>
    </source>
</evidence>
<dbReference type="RefSeq" id="WP_212817382.1">
    <property type="nucleotide sequence ID" value="NZ_AP023359.1"/>
</dbReference>
<protein>
    <recommendedName>
        <fullName evidence="3">GNAT family N-acetyltransferase</fullName>
    </recommendedName>
</protein>
<proteinExistence type="predicted"/>
<dbReference type="KEGG" id="pry:Prubr_51030"/>
<dbReference type="Proteomes" id="UP000680866">
    <property type="component" value="Chromosome"/>
</dbReference>
<sequence>MNAPALTVKPLRPATWGDFETAMRAAMTGIASAFTAARFTAVARPGRDRPVMAYQLP</sequence>
<evidence type="ECO:0000313" key="1">
    <source>
        <dbReference type="EMBL" id="BCJ68082.1"/>
    </source>
</evidence>
<organism evidence="1 2">
    <name type="scientific">Polymorphospora rubra</name>
    <dbReference type="NCBI Taxonomy" id="338584"/>
    <lineage>
        <taxon>Bacteria</taxon>
        <taxon>Bacillati</taxon>
        <taxon>Actinomycetota</taxon>
        <taxon>Actinomycetes</taxon>
        <taxon>Micromonosporales</taxon>
        <taxon>Micromonosporaceae</taxon>
        <taxon>Polymorphospora</taxon>
    </lineage>
</organism>
<dbReference type="AlphaFoldDB" id="A0A810N3N7"/>
<dbReference type="EMBL" id="AP023359">
    <property type="protein sequence ID" value="BCJ68082.1"/>
    <property type="molecule type" value="Genomic_DNA"/>
</dbReference>
<accession>A0A810N3N7</accession>
<gene>
    <name evidence="1" type="ORF">Prubr_51030</name>
</gene>
<keyword evidence="2" id="KW-1185">Reference proteome</keyword>
<reference evidence="1" key="1">
    <citation type="submission" date="2020-08" db="EMBL/GenBank/DDBJ databases">
        <title>Whole genome shotgun sequence of Polymorphospora rubra NBRC 101157.</title>
        <authorList>
            <person name="Komaki H."/>
            <person name="Tamura T."/>
        </authorList>
    </citation>
    <scope>NUCLEOTIDE SEQUENCE</scope>
    <source>
        <strain evidence="1">NBRC 101157</strain>
    </source>
</reference>
<evidence type="ECO:0008006" key="3">
    <source>
        <dbReference type="Google" id="ProtNLM"/>
    </source>
</evidence>